<name>A0A369KX60_9BACT</name>
<comment type="caution">
    <text evidence="1">The sequence shown here is derived from an EMBL/GenBank/DDBJ whole genome shotgun (WGS) entry which is preliminary data.</text>
</comment>
<evidence type="ECO:0000313" key="2">
    <source>
        <dbReference type="Proteomes" id="UP000253934"/>
    </source>
</evidence>
<reference evidence="1" key="1">
    <citation type="submission" date="2018-04" db="EMBL/GenBank/DDBJ databases">
        <title>Draft genome sequence of the Candidatus Spirobacillus cienkowskii, a pathogen of freshwater Daphnia species, reconstructed from hemolymph metagenomic reads.</title>
        <authorList>
            <person name="Bresciani L."/>
            <person name="Lemos L.N."/>
            <person name="Wale N."/>
            <person name="Lin J.Y."/>
            <person name="Fernandes G.R."/>
            <person name="Duffy M.A."/>
            <person name="Rodrigues J.M."/>
        </authorList>
    </citation>
    <scope>NUCLEOTIDE SEQUENCE [LARGE SCALE GENOMIC DNA]</scope>
    <source>
        <strain evidence="1">Binning01</strain>
    </source>
</reference>
<dbReference type="Proteomes" id="UP000253934">
    <property type="component" value="Unassembled WGS sequence"/>
</dbReference>
<proteinExistence type="predicted"/>
<accession>A0A369KX60</accession>
<gene>
    <name evidence="1" type="ORF">DCC88_00330</name>
</gene>
<protein>
    <submittedName>
        <fullName evidence="1">DUF3383 family protein</fullName>
    </submittedName>
</protein>
<dbReference type="EMBL" id="QOVW01000001">
    <property type="protein sequence ID" value="RDB37407.1"/>
    <property type="molecule type" value="Genomic_DNA"/>
</dbReference>
<dbReference type="InterPro" id="IPR021808">
    <property type="entry name" value="DUF3383"/>
</dbReference>
<evidence type="ECO:0000313" key="1">
    <source>
        <dbReference type="EMBL" id="RDB37407.1"/>
    </source>
</evidence>
<keyword evidence="2" id="KW-1185">Reference proteome</keyword>
<organism evidence="1 2">
    <name type="scientific">Spirobacillus cienkowskii</name>
    <dbReference type="NCBI Taxonomy" id="495820"/>
    <lineage>
        <taxon>Bacteria</taxon>
        <taxon>Pseudomonadati</taxon>
        <taxon>Bdellovibrionota</taxon>
        <taxon>Oligoflexia</taxon>
        <taxon>Silvanigrellales</taxon>
        <taxon>Spirobacillus</taxon>
    </lineage>
</organism>
<dbReference type="AlphaFoldDB" id="A0A369KX60"/>
<sequence>MSISVSNIVEVNINRQSTALKEQNFNVPLILGFNTLPAFKDNIAIEFYNPSELLSPEIGFTSTSTEYLIAQQIYAQQPSISKFIVARRKVSTNSDVSKQVYKINDDLDEVIKVNNDWYCLFLADFFEKEDLLSACRWIESSKCKIASFRTSDKSVFDTSKKNISSELSAVGFNRCMLTYHANKNEFPDAAILGKYLSKEAGTYCLAHKQLLSLTSQNISDREFNILQNSNCNIYTDILGVPTFQDGRVLNTVINYLDNTITEDALKSKIQSKIFGAFAAVDKIPFEESGLQIIETQVKSVLDEFDKKKAILKDWEIKIPTVEEINNKYKNCRQKRELKNIWFKATINGAIQKVQINGDISY</sequence>
<dbReference type="Pfam" id="PF11863">
    <property type="entry name" value="DUF3383"/>
    <property type="match status" value="1"/>
</dbReference>